<keyword evidence="2" id="KW-1185">Reference proteome</keyword>
<gene>
    <name evidence="1" type="ORF">CDAR_50671</name>
</gene>
<proteinExistence type="predicted"/>
<evidence type="ECO:0000313" key="1">
    <source>
        <dbReference type="EMBL" id="GIY62447.1"/>
    </source>
</evidence>
<reference evidence="1 2" key="1">
    <citation type="submission" date="2021-06" db="EMBL/GenBank/DDBJ databases">
        <title>Caerostris darwini draft genome.</title>
        <authorList>
            <person name="Kono N."/>
            <person name="Arakawa K."/>
        </authorList>
    </citation>
    <scope>NUCLEOTIDE SEQUENCE [LARGE SCALE GENOMIC DNA]</scope>
</reference>
<dbReference type="AlphaFoldDB" id="A0AAV4UX22"/>
<protein>
    <submittedName>
        <fullName evidence="1">Uncharacterized protein</fullName>
    </submittedName>
</protein>
<dbReference type="Proteomes" id="UP001054837">
    <property type="component" value="Unassembled WGS sequence"/>
</dbReference>
<evidence type="ECO:0000313" key="2">
    <source>
        <dbReference type="Proteomes" id="UP001054837"/>
    </source>
</evidence>
<sequence length="112" mass="13044">MLETRGKRFPGAASQEFMIFFPTCLWGMKHTDCQKYDSGGICPLPGFSMHLTLKGVVQRKNLPSVYTSSEMSSFIINEKFPFLMLCQPFIYKRDLSMRFWCNASYYRQAMLL</sequence>
<accession>A0AAV4UX22</accession>
<name>A0AAV4UX22_9ARAC</name>
<dbReference type="EMBL" id="BPLQ01012086">
    <property type="protein sequence ID" value="GIY62447.1"/>
    <property type="molecule type" value="Genomic_DNA"/>
</dbReference>
<comment type="caution">
    <text evidence="1">The sequence shown here is derived from an EMBL/GenBank/DDBJ whole genome shotgun (WGS) entry which is preliminary data.</text>
</comment>
<organism evidence="1 2">
    <name type="scientific">Caerostris darwini</name>
    <dbReference type="NCBI Taxonomy" id="1538125"/>
    <lineage>
        <taxon>Eukaryota</taxon>
        <taxon>Metazoa</taxon>
        <taxon>Ecdysozoa</taxon>
        <taxon>Arthropoda</taxon>
        <taxon>Chelicerata</taxon>
        <taxon>Arachnida</taxon>
        <taxon>Araneae</taxon>
        <taxon>Araneomorphae</taxon>
        <taxon>Entelegynae</taxon>
        <taxon>Araneoidea</taxon>
        <taxon>Araneidae</taxon>
        <taxon>Caerostris</taxon>
    </lineage>
</organism>